<proteinExistence type="predicted"/>
<organism evidence="2 4">
    <name type="scientific">Salinicoccus halodurans</name>
    <dbReference type="NCBI Taxonomy" id="407035"/>
    <lineage>
        <taxon>Bacteria</taxon>
        <taxon>Bacillati</taxon>
        <taxon>Bacillota</taxon>
        <taxon>Bacilli</taxon>
        <taxon>Bacillales</taxon>
        <taxon>Staphylococcaceae</taxon>
        <taxon>Salinicoccus</taxon>
    </lineage>
</organism>
<evidence type="ECO:0008006" key="5">
    <source>
        <dbReference type="Google" id="ProtNLM"/>
    </source>
</evidence>
<name>A0A0F7HKF7_9STAP</name>
<evidence type="ECO:0000313" key="3">
    <source>
        <dbReference type="Proteomes" id="UP000034029"/>
    </source>
</evidence>
<reference evidence="3" key="2">
    <citation type="submission" date="2015-04" db="EMBL/GenBank/DDBJ databases">
        <title>Complete genome sequence of Salinicoccus halodurans strain H3B36, isolated from the Qaidam basin of China.</title>
        <authorList>
            <person name="Ma Y."/>
            <person name="Jiang K."/>
            <person name="Xue Y."/>
        </authorList>
    </citation>
    <scope>NUCLEOTIDE SEQUENCE [LARGE SCALE GENOMIC DNA]</scope>
    <source>
        <strain evidence="3">H3B36</strain>
    </source>
</reference>
<reference evidence="2 4" key="3">
    <citation type="submission" date="2016-10" db="EMBL/GenBank/DDBJ databases">
        <authorList>
            <person name="Varghese N."/>
            <person name="Submissions S."/>
        </authorList>
    </citation>
    <scope>NUCLEOTIDE SEQUENCE [LARGE SCALE GENOMIC DNA]</scope>
    <source>
        <strain evidence="2 4">CGMCC 1.6501</strain>
    </source>
</reference>
<protein>
    <recommendedName>
        <fullName evidence="5">Bacteriophage protein</fullName>
    </recommendedName>
</protein>
<gene>
    <name evidence="1" type="ORF">AAT16_09030</name>
    <name evidence="2" type="ORF">SAMN05216235_2703</name>
</gene>
<evidence type="ECO:0000313" key="2">
    <source>
        <dbReference type="EMBL" id="SFK95000.1"/>
    </source>
</evidence>
<dbReference type="RefSeq" id="WP_046790546.1">
    <property type="nucleotide sequence ID" value="NZ_CP011366.1"/>
</dbReference>
<keyword evidence="3" id="KW-1185">Reference proteome</keyword>
<dbReference type="KEGG" id="shv:AAT16_09030"/>
<reference evidence="1 3" key="1">
    <citation type="journal article" date="2015" name="Int. J. Syst. Evol. Microbiol.">
        <title>Complete genome sequence of Salinicoccus halodurans H3B36, isolated from the Qaidam Basin in China.</title>
        <authorList>
            <person name="Jiang K."/>
            <person name="Xue Y."/>
            <person name="Ma Y."/>
        </authorList>
    </citation>
    <scope>NUCLEOTIDE SEQUENCE [LARGE SCALE GENOMIC DNA]</scope>
    <source>
        <strain evidence="1 3">H3B36</strain>
    </source>
</reference>
<dbReference type="Proteomes" id="UP000034029">
    <property type="component" value="Chromosome"/>
</dbReference>
<evidence type="ECO:0000313" key="1">
    <source>
        <dbReference type="EMBL" id="AKG74364.1"/>
    </source>
</evidence>
<dbReference type="AlphaFoldDB" id="A0A0F7HKF7"/>
<evidence type="ECO:0000313" key="4">
    <source>
        <dbReference type="Proteomes" id="UP000183090"/>
    </source>
</evidence>
<dbReference type="Proteomes" id="UP000183090">
    <property type="component" value="Unassembled WGS sequence"/>
</dbReference>
<dbReference type="EMBL" id="FOTB01000006">
    <property type="protein sequence ID" value="SFK95000.1"/>
    <property type="molecule type" value="Genomic_DNA"/>
</dbReference>
<sequence>MRDIPMEIYNLLMSDDEVTYYVKSIKFFEYPEPSSMSVPYIVISELDDPLPEEYADNDNLALSYLVQVDLYVPESDEYVAYTVCRDLSYHIHRLLKEQLGLMNTANSQPEYDSDIGIYRRARNYEAAYYREELNL</sequence>
<dbReference type="OrthoDB" id="2168818at2"/>
<dbReference type="EMBL" id="CP011366">
    <property type="protein sequence ID" value="AKG74364.1"/>
    <property type="molecule type" value="Genomic_DNA"/>
</dbReference>
<accession>A0A0F7HKF7</accession>